<dbReference type="InterPro" id="IPR038028">
    <property type="entry name" value="BPTF"/>
</dbReference>
<name>A0A212D993_CEREH</name>
<feature type="compositionally biased region" description="Polar residues" evidence="1">
    <location>
        <begin position="693"/>
        <end position="708"/>
    </location>
</feature>
<feature type="compositionally biased region" description="Polar residues" evidence="1">
    <location>
        <begin position="288"/>
        <end position="297"/>
    </location>
</feature>
<reference evidence="2 3" key="1">
    <citation type="journal article" date="2018" name="Mol. Genet. Genomics">
        <title>The red deer Cervus elaphus genome CerEla1.0: sequencing, annotating, genes, and chromosomes.</title>
        <authorList>
            <person name="Bana N.A."/>
            <person name="Nyiri A."/>
            <person name="Nagy J."/>
            <person name="Frank K."/>
            <person name="Nagy T."/>
            <person name="Steger V."/>
            <person name="Schiller M."/>
            <person name="Lakatos P."/>
            <person name="Sugar L."/>
            <person name="Horn P."/>
            <person name="Barta E."/>
            <person name="Orosz L."/>
        </authorList>
    </citation>
    <scope>NUCLEOTIDE SEQUENCE [LARGE SCALE GENOMIC DNA]</scope>
    <source>
        <strain evidence="2">Hungarian</strain>
    </source>
</reference>
<dbReference type="GO" id="GO:0016589">
    <property type="term" value="C:NURF complex"/>
    <property type="evidence" value="ECO:0007669"/>
    <property type="project" value="InterPro"/>
</dbReference>
<feature type="region of interest" description="Disordered" evidence="1">
    <location>
        <begin position="997"/>
        <end position="1026"/>
    </location>
</feature>
<evidence type="ECO:0000313" key="3">
    <source>
        <dbReference type="Proteomes" id="UP000242450"/>
    </source>
</evidence>
<dbReference type="Proteomes" id="UP000242450">
    <property type="component" value="Chromosome 5"/>
</dbReference>
<dbReference type="GO" id="GO:0000978">
    <property type="term" value="F:RNA polymerase II cis-regulatory region sequence-specific DNA binding"/>
    <property type="evidence" value="ECO:0007669"/>
    <property type="project" value="TreeGrafter"/>
</dbReference>
<proteinExistence type="predicted"/>
<feature type="region of interest" description="Disordered" evidence="1">
    <location>
        <begin position="83"/>
        <end position="178"/>
    </location>
</feature>
<feature type="region of interest" description="Disordered" evidence="1">
    <location>
        <begin position="433"/>
        <end position="559"/>
    </location>
</feature>
<feature type="compositionally biased region" description="Basic and acidic residues" evidence="1">
    <location>
        <begin position="1"/>
        <end position="20"/>
    </location>
</feature>
<dbReference type="PANTHER" id="PTHR45975:SF2">
    <property type="entry name" value="NUCLEOSOME-REMODELING FACTOR SUBUNIT BPTF"/>
    <property type="match status" value="1"/>
</dbReference>
<feature type="non-terminal residue" evidence="2">
    <location>
        <position position="1330"/>
    </location>
</feature>
<protein>
    <recommendedName>
        <fullName evidence="4">BPTF</fullName>
    </recommendedName>
</protein>
<feature type="region of interest" description="Disordered" evidence="1">
    <location>
        <begin position="390"/>
        <end position="416"/>
    </location>
</feature>
<feature type="compositionally biased region" description="Low complexity" evidence="1">
    <location>
        <begin position="246"/>
        <end position="255"/>
    </location>
</feature>
<dbReference type="OrthoDB" id="784962at2759"/>
<dbReference type="PANTHER" id="PTHR45975">
    <property type="entry name" value="NUCLEOSOME-REMODELING FACTOR SUBUNIT BPTF"/>
    <property type="match status" value="1"/>
</dbReference>
<feature type="compositionally biased region" description="Polar residues" evidence="1">
    <location>
        <begin position="393"/>
        <end position="402"/>
    </location>
</feature>
<feature type="compositionally biased region" description="Polar residues" evidence="1">
    <location>
        <begin position="433"/>
        <end position="449"/>
    </location>
</feature>
<feature type="compositionally biased region" description="Basic and acidic residues" evidence="1">
    <location>
        <begin position="533"/>
        <end position="548"/>
    </location>
</feature>
<feature type="compositionally biased region" description="Polar residues" evidence="1">
    <location>
        <begin position="320"/>
        <end position="335"/>
    </location>
</feature>
<feature type="compositionally biased region" description="Basic and acidic residues" evidence="1">
    <location>
        <begin position="301"/>
        <end position="315"/>
    </location>
</feature>
<dbReference type="GO" id="GO:0006357">
    <property type="term" value="P:regulation of transcription by RNA polymerase II"/>
    <property type="evidence" value="ECO:0007669"/>
    <property type="project" value="InterPro"/>
</dbReference>
<feature type="compositionally biased region" description="Basic and acidic residues" evidence="1">
    <location>
        <begin position="506"/>
        <end position="521"/>
    </location>
</feature>
<keyword evidence="3" id="KW-1185">Reference proteome</keyword>
<feature type="compositionally biased region" description="Polar residues" evidence="1">
    <location>
        <begin position="1278"/>
        <end position="1289"/>
    </location>
</feature>
<feature type="compositionally biased region" description="Polar residues" evidence="1">
    <location>
        <begin position="652"/>
        <end position="664"/>
    </location>
</feature>
<feature type="compositionally biased region" description="Basic and acidic residues" evidence="1">
    <location>
        <begin position="136"/>
        <end position="175"/>
    </location>
</feature>
<gene>
    <name evidence="2" type="ORF">Celaphus_00001463</name>
</gene>
<evidence type="ECO:0000256" key="1">
    <source>
        <dbReference type="SAM" id="MobiDB-lite"/>
    </source>
</evidence>
<feature type="region of interest" description="Disordered" evidence="1">
    <location>
        <begin position="644"/>
        <end position="728"/>
    </location>
</feature>
<feature type="compositionally biased region" description="Low complexity" evidence="1">
    <location>
        <begin position="1293"/>
        <end position="1306"/>
    </location>
</feature>
<organism evidence="2 3">
    <name type="scientific">Cervus elaphus hippelaphus</name>
    <name type="common">European red deer</name>
    <dbReference type="NCBI Taxonomy" id="46360"/>
    <lineage>
        <taxon>Eukaryota</taxon>
        <taxon>Metazoa</taxon>
        <taxon>Chordata</taxon>
        <taxon>Craniata</taxon>
        <taxon>Vertebrata</taxon>
        <taxon>Euteleostomi</taxon>
        <taxon>Mammalia</taxon>
        <taxon>Eutheria</taxon>
        <taxon>Laurasiatheria</taxon>
        <taxon>Artiodactyla</taxon>
        <taxon>Ruminantia</taxon>
        <taxon>Pecora</taxon>
        <taxon>Cervidae</taxon>
        <taxon>Cervinae</taxon>
        <taxon>Cervus</taxon>
    </lineage>
</organism>
<sequence length="1330" mass="145627">MTSIEREEKEKVKKKEKKQEEEETMQQATWVKYTFPVKHQVWKQKGEEYRVTGYGGWSWISKTHVYRFVPKLPGNTNVHYRKSVEGVKNNMDENMDESDRRKSPRSPKKIKTEPDSEKGEVKDSDAAKGSDQSEMDISKVTDKKDQDVKEVLDSDNDKSFKEEPMEIDDDVKTESHVNCQESSQVDVVNVSEGFHLRTSYKKKIKSSKLDGLLERRIKQFTLEEKQRHEKMKLEGGIKGSGKTPTSSVKSLSESSVITKVKEGCQSDLLTQEQSSNTSNDKSEDSIRGYSQSDSSILGISDPDHTANKLYSKDQMLEDVSIQSTETHCQKQNSIRNDMDEGLSDPASEGQEPSKIKTKGTDFLIDDSKLASTDEIGTLIYKNRKPFIQEDNDTTVCPSQSPLLPSVPKSTDDRDIPSLSKAIDFEGKLGCDSEYNSTLENSSDTMSVQDSSEEDMIVQNSNESISEQLITQEQGSEGFEPLKREFVSDKTTGSCDDRLQGKVNDANGRKPSQDQKLEERPLNKCIDQNSLKSVTDKKNNENRESEKKGQKASTFQINGKDNKPKVYLKGECLRDISESKIGSGDVEPKVNNINKIIPENDIKPLTVKESAVKPFMNGDVIMEDFNEKNNLETKSCLLRSSGAEGDYHDSLETLPSTKESESAQATMPLPSCPEGSSSNQVEDMEIDTSKVKKVTSSPITSGEESNLSNDFIDENGLSANKDENVNGEPKRKTVITEVTTMTSTVATESKTVIKVAKGDKQTVVSSTENCAKSTVTTTTTTVTKLSTPSAGSDVDIISVKEQSRTVVTTTVTDSLTTAGGTLVTSMTVSKEYSTRDKVKLMKFSRPKKTRSGTALPSYRKFITKSSKKSIFVLPNDDLKKLARKGGIREVPYFNYNAKPALDIWPYPSPRPTFGITWRYRLQTVKSLAGVSLMLRLLWASLRWDDMAAKAPPGGGTTRTETSETEITTTEIIKRRDVGPYGIRSEYCIRKIICPIGVPEAPKETPTPQRKGLRSSALRPKRPETPKQTGPVIIETWKRLEQQKPTVIAASTTSPTNSTTSTISPAQKVMVAPISGSVTTGTKMVLTTKVGSPATVTFQQNKNFHQTFATWVKQGQSNSATSTAATSATTIASTGQTFQITGNPVTMAGKVITKLPLPANSKIVAVNVPATQGGVVQVQQKVLGIIPSSTGTSQQTFTSFQPRTATVTIRPNTSGSGGTTTASQVITGPQIRPGMTVIRTPLQQSTLGKAIIRTPVMVQPGAPQQVVTQIIRGQPVSTAISAPSTVSSTPAQKGLTSGPSTPSLQPSTSQPPRPQQGQVKLTMAQLTQLTQG</sequence>
<feature type="compositionally biased region" description="Basic and acidic residues" evidence="1">
    <location>
        <begin position="110"/>
        <end position="128"/>
    </location>
</feature>
<feature type="compositionally biased region" description="Polar residues" evidence="1">
    <location>
        <begin position="267"/>
        <end position="279"/>
    </location>
</feature>
<feature type="region of interest" description="Disordered" evidence="1">
    <location>
        <begin position="1278"/>
        <end position="1318"/>
    </location>
</feature>
<feature type="compositionally biased region" description="Basic and acidic residues" evidence="1">
    <location>
        <begin position="719"/>
        <end position="728"/>
    </location>
</feature>
<accession>A0A212D993</accession>
<feature type="compositionally biased region" description="Basic and acidic residues" evidence="1">
    <location>
        <begin position="225"/>
        <end position="235"/>
    </location>
</feature>
<comment type="caution">
    <text evidence="2">The sequence shown here is derived from an EMBL/GenBank/DDBJ whole genome shotgun (WGS) entry which is preliminary data.</text>
</comment>
<feature type="region of interest" description="Disordered" evidence="1">
    <location>
        <begin position="225"/>
        <end position="360"/>
    </location>
</feature>
<dbReference type="EMBL" id="MKHE01000005">
    <property type="protein sequence ID" value="OWK14746.1"/>
    <property type="molecule type" value="Genomic_DNA"/>
</dbReference>
<feature type="compositionally biased region" description="Polar residues" evidence="1">
    <location>
        <begin position="457"/>
        <end position="474"/>
    </location>
</feature>
<feature type="region of interest" description="Disordered" evidence="1">
    <location>
        <begin position="1"/>
        <end position="27"/>
    </location>
</feature>
<evidence type="ECO:0008006" key="4">
    <source>
        <dbReference type="Google" id="ProtNLM"/>
    </source>
</evidence>
<evidence type="ECO:0000313" key="2">
    <source>
        <dbReference type="EMBL" id="OWK14746.1"/>
    </source>
</evidence>